<dbReference type="Proteomes" id="UP000798662">
    <property type="component" value="Chromosome 2"/>
</dbReference>
<dbReference type="EMBL" id="CM020619">
    <property type="protein sequence ID" value="KAK1865444.1"/>
    <property type="molecule type" value="Genomic_DNA"/>
</dbReference>
<name>A0ACC3C522_PYRYE</name>
<reference evidence="1" key="1">
    <citation type="submission" date="2019-11" db="EMBL/GenBank/DDBJ databases">
        <title>Nori genome reveals adaptations in red seaweeds to the harsh intertidal environment.</title>
        <authorList>
            <person name="Wang D."/>
            <person name="Mao Y."/>
        </authorList>
    </citation>
    <scope>NUCLEOTIDE SEQUENCE</scope>
    <source>
        <tissue evidence="1">Gametophyte</tissue>
    </source>
</reference>
<comment type="caution">
    <text evidence="1">The sequence shown here is derived from an EMBL/GenBank/DDBJ whole genome shotgun (WGS) entry which is preliminary data.</text>
</comment>
<proteinExistence type="predicted"/>
<sequence length="684" mass="71764">MIRSVVAGALGEDQHGPSDISDALTTSRQIAVMAVTAAARLIVECTPVMDTTASIPVVRAILLTALNCPFQTIYIAGRPYPRDLLPPIASALAFCPWACPTMTPTVQVMASIMVRDMLDGKPGALATLNRGRSEAEMYLALGMILRMNYVLMPYGISMLNAMPFVLARQTSSSEIFVRSRVSEFVATIVHIHARLDVKPKIVTMGASASAMISDEFAAFPATRRMCTTVRTGNPAAVARRSEGSHLDIDGGDHVCLLDHTPCELRLMTATGTLSDRLMVTARELMTYSSADMGDMADPSTCHSLLGTIAVTSVDDAVDILSEQLITVAAIMEALPAAAPFAKLLPISSGEAFGSGQTTGVHVDGPDGSSGKMSMQHMMATRGISSLRAAGNSTFMRLRNKDGTANVTQESIVVDSINAIIRDVSKKVTMASKDLAAVASRLDQGDVKNVEQAFNESIVGFIKALDEGTQLLEGFGAIFEGGMGVVEQEWGSSAPLMRHPDGSARESLIFAESRGQVPGQAPGAASGSQSGGHQVDPHAQAADGEAPADPDQAEISFGDIDTIMGTSSVPQPFPAGPPADDGQGQAQPSPASAQQPNETVSGAELCTPGKRRLADIAEDEAGADQKVLDLDLSPGIKLGQVLDIFATDGTIDADQVNALVATARQSEKVLDDVVEQLAQMAASRT</sequence>
<evidence type="ECO:0000313" key="1">
    <source>
        <dbReference type="EMBL" id="KAK1865444.1"/>
    </source>
</evidence>
<gene>
    <name evidence="1" type="ORF">I4F81_007975</name>
</gene>
<organism evidence="1 2">
    <name type="scientific">Pyropia yezoensis</name>
    <name type="common">Susabi-nori</name>
    <name type="synonym">Porphyra yezoensis</name>
    <dbReference type="NCBI Taxonomy" id="2788"/>
    <lineage>
        <taxon>Eukaryota</taxon>
        <taxon>Rhodophyta</taxon>
        <taxon>Bangiophyceae</taxon>
        <taxon>Bangiales</taxon>
        <taxon>Bangiaceae</taxon>
        <taxon>Pyropia</taxon>
    </lineage>
</organism>
<keyword evidence="2" id="KW-1185">Reference proteome</keyword>
<accession>A0ACC3C522</accession>
<evidence type="ECO:0000313" key="2">
    <source>
        <dbReference type="Proteomes" id="UP000798662"/>
    </source>
</evidence>
<protein>
    <submittedName>
        <fullName evidence="1">Uncharacterized protein</fullName>
    </submittedName>
</protein>